<protein>
    <submittedName>
        <fullName evidence="15">DgyrCDS1677</fullName>
    </submittedName>
</protein>
<keyword evidence="9" id="KW-0393">Immunoglobulin domain</keyword>
<comment type="subcellular location">
    <subcellularLocation>
        <location evidence="1">Membrane</location>
        <topology evidence="1">Single-pass type I membrane protein</topology>
    </subcellularLocation>
</comment>
<dbReference type="PROSITE" id="PS50853">
    <property type="entry name" value="FN3"/>
    <property type="match status" value="6"/>
</dbReference>
<dbReference type="SUPFAM" id="SSF48726">
    <property type="entry name" value="Immunoglobulin"/>
    <property type="match status" value="4"/>
</dbReference>
<feature type="domain" description="Fibronectin type-III" evidence="14">
    <location>
        <begin position="586"/>
        <end position="679"/>
    </location>
</feature>
<dbReference type="Gene3D" id="2.60.40.10">
    <property type="entry name" value="Immunoglobulins"/>
    <property type="match status" value="10"/>
</dbReference>
<feature type="domain" description="Fibronectin type-III" evidence="14">
    <location>
        <begin position="490"/>
        <end position="581"/>
    </location>
</feature>
<evidence type="ECO:0000256" key="3">
    <source>
        <dbReference type="ARBA" id="ARBA00022692"/>
    </source>
</evidence>
<dbReference type="PROSITE" id="PS50835">
    <property type="entry name" value="IG_LIKE"/>
    <property type="match status" value="3"/>
</dbReference>
<dbReference type="SUPFAM" id="SSF49265">
    <property type="entry name" value="Fibronectin type III"/>
    <property type="match status" value="4"/>
</dbReference>
<keyword evidence="12" id="KW-0732">Signal</keyword>
<dbReference type="InterPro" id="IPR036179">
    <property type="entry name" value="Ig-like_dom_sf"/>
</dbReference>
<sequence>MKIGLDPKMTSFRCLLLLSLLNFSDTQRHLTFTKEPEDIISTRGSNVHFKCSSTLGKISWRVNNQPIISDQNRIIKPNGILKIRNVKHSNYRYQCVAEDKSGIIVSRKASLKVEEIKKVYVKRLSSTLPSGGSVVLQCVSGSQRKDIDIKWFFDDKLIKKSLHYNLLADGSLEIINADNPQEGLYYCTSHNRKSNSIPVSIEVAINNESPIFNSIPSDKTVIVGETVVFHCSANALKSPTIQWLKDGAVISSNKDTNCLTINNVSYADRGWYTCRASTATDTKDESAELFVNSPPFFKESPQDIEVQKASTATITCRVDGMPTPKVSWYKNGELIQKSDYFKIEKTGDLKIIGVMKSDEGIYQCFAENFVGSRQKAMRLSVSTTVYKRSETGRSNKKPKLLEIITVADTSVKLKWLREIFNNEESYLVTLTAQGSNRPRAVEVTTNQVSLDNLKPDATYKVGIQKRDASSSLGESAELIFRTKRSIKPTSPLDVIAEAKSNTTIKVTWKVPESTGSSLLDYYEVVYSSPRQQQRKIEEDGNEVILKNLFPFELYDIRVRGVNYDGEKGEFSGTISVRTLGYLPTGPPRNVIVEATGSSQILIEWKEPRREHINGVITGYSIKYKKSSAEWRLLSTPATRTQVELTELDKNTLYFVEVAARNNHGVGPYSPTKNIKTLEKDFDESQIPAKPINFKAEFVDGDIVVTWGVKKGSNIRIRSYLLEYGKFVPTQEYSSLTGRTTRYVIKKPEPKTLYLFQIVAKNNFGKSAFAVADCHVPDYTVDSKSEEIETPLQVQSVVLGAHSISLKWTYDKFEKGMEFTVRCISSNRKTHLYKTQKKSLTIRRLRPYSLYTMDVMVTDPKGRKSGWSMVVENRTGEAAPSTPPQNVTVGVFGKVIRLTWQPPKRANGKIISYRVGYSKDISNRRWIYQTPKLSSMSIDIKNLEPGQSYVFEVRARNSVDLSPTEIVKFRYAPKKIAQPKEEPQPHIKPAVLYSIIGSVVGFTAIVVIIISIYVCRRRKAQDESRGHYKAASTKSNDSLPSLKPPDLWIHDQMELKNVDKRPQTPSDDERYSKRPLRKQIVTDTRNSALYSSTPRVTAPPELSSPNLGGAALSPASSTSGPIPYDQIVSSSHRSHPLRSFAAPLQNGSPAGTLHKQIALSQPPSSGQATPSKCRSPLPVNSPRAPPDVTLRTTRSVSTEELSAEMANLEGLMKDLNAITQKEFEC</sequence>
<keyword evidence="4" id="KW-0677">Repeat</keyword>
<organism evidence="15 16">
    <name type="scientific">Dimorphilus gyrociliatus</name>
    <dbReference type="NCBI Taxonomy" id="2664684"/>
    <lineage>
        <taxon>Eukaryota</taxon>
        <taxon>Metazoa</taxon>
        <taxon>Spiralia</taxon>
        <taxon>Lophotrochozoa</taxon>
        <taxon>Annelida</taxon>
        <taxon>Polychaeta</taxon>
        <taxon>Polychaeta incertae sedis</taxon>
        <taxon>Dinophilidae</taxon>
        <taxon>Dimorphilus</taxon>
    </lineage>
</organism>
<dbReference type="FunFam" id="2.60.40.10:FF:000028">
    <property type="entry name" value="Neuronal cell adhesion molecule"/>
    <property type="match status" value="1"/>
</dbReference>
<dbReference type="InterPro" id="IPR013783">
    <property type="entry name" value="Ig-like_fold"/>
</dbReference>
<evidence type="ECO:0000259" key="14">
    <source>
        <dbReference type="PROSITE" id="PS50853"/>
    </source>
</evidence>
<dbReference type="InterPro" id="IPR003599">
    <property type="entry name" value="Ig_sub"/>
</dbReference>
<feature type="transmembrane region" description="Helical" evidence="11">
    <location>
        <begin position="989"/>
        <end position="1014"/>
    </location>
</feature>
<keyword evidence="6 11" id="KW-0472">Membrane</keyword>
<feature type="region of interest" description="Disordered" evidence="10">
    <location>
        <begin position="1159"/>
        <end position="1188"/>
    </location>
</feature>
<comment type="similarity">
    <text evidence="2">Belongs to the immunoglobulin superfamily. DCC family.</text>
</comment>
<dbReference type="AlphaFoldDB" id="A0A7I8V9V9"/>
<evidence type="ECO:0000256" key="11">
    <source>
        <dbReference type="SAM" id="Phobius"/>
    </source>
</evidence>
<feature type="compositionally biased region" description="Polar residues" evidence="10">
    <location>
        <begin position="1159"/>
        <end position="1171"/>
    </location>
</feature>
<dbReference type="InterPro" id="IPR010560">
    <property type="entry name" value="Neogenin_C"/>
</dbReference>
<dbReference type="Pfam" id="PF06583">
    <property type="entry name" value="Neogenin_C"/>
    <property type="match status" value="2"/>
</dbReference>
<dbReference type="InterPro" id="IPR036116">
    <property type="entry name" value="FN3_sf"/>
</dbReference>
<dbReference type="InterPro" id="IPR013098">
    <property type="entry name" value="Ig_I-set"/>
</dbReference>
<dbReference type="InterPro" id="IPR013151">
    <property type="entry name" value="Immunoglobulin_dom"/>
</dbReference>
<evidence type="ECO:0000259" key="13">
    <source>
        <dbReference type="PROSITE" id="PS50835"/>
    </source>
</evidence>
<gene>
    <name evidence="15" type="ORF">DGYR_LOCUS1591</name>
</gene>
<evidence type="ECO:0000313" key="15">
    <source>
        <dbReference type="EMBL" id="CAD5112456.1"/>
    </source>
</evidence>
<dbReference type="InterPro" id="IPR007110">
    <property type="entry name" value="Ig-like_dom"/>
</dbReference>
<dbReference type="InterPro" id="IPR003961">
    <property type="entry name" value="FN3_dom"/>
</dbReference>
<dbReference type="InterPro" id="IPR003598">
    <property type="entry name" value="Ig_sub2"/>
</dbReference>
<evidence type="ECO:0000256" key="4">
    <source>
        <dbReference type="ARBA" id="ARBA00022737"/>
    </source>
</evidence>
<feature type="domain" description="Fibronectin type-III" evidence="14">
    <location>
        <begin position="686"/>
        <end position="782"/>
    </location>
</feature>
<proteinExistence type="inferred from homology"/>
<dbReference type="Pfam" id="PF13927">
    <property type="entry name" value="Ig_3"/>
    <property type="match status" value="1"/>
</dbReference>
<evidence type="ECO:0000256" key="5">
    <source>
        <dbReference type="ARBA" id="ARBA00022989"/>
    </source>
</evidence>
<keyword evidence="16" id="KW-1185">Reference proteome</keyword>
<dbReference type="Proteomes" id="UP000549394">
    <property type="component" value="Unassembled WGS sequence"/>
</dbReference>
<dbReference type="PANTHER" id="PTHR13817">
    <property type="entry name" value="TITIN"/>
    <property type="match status" value="1"/>
</dbReference>
<dbReference type="PRINTS" id="PR00014">
    <property type="entry name" value="FNTYPEIII"/>
</dbReference>
<keyword evidence="7" id="KW-1015">Disulfide bond</keyword>
<dbReference type="SMART" id="SM00409">
    <property type="entry name" value="IG"/>
    <property type="match status" value="4"/>
</dbReference>
<feature type="domain" description="Fibronectin type-III" evidence="14">
    <location>
        <begin position="882"/>
        <end position="974"/>
    </location>
</feature>
<dbReference type="GO" id="GO:0016020">
    <property type="term" value="C:membrane"/>
    <property type="evidence" value="ECO:0007669"/>
    <property type="project" value="UniProtKB-SubCell"/>
</dbReference>
<comment type="caution">
    <text evidence="15">The sequence shown here is derived from an EMBL/GenBank/DDBJ whole genome shotgun (WGS) entry which is preliminary data.</text>
</comment>
<evidence type="ECO:0000256" key="7">
    <source>
        <dbReference type="ARBA" id="ARBA00023157"/>
    </source>
</evidence>
<evidence type="ECO:0000256" key="12">
    <source>
        <dbReference type="SAM" id="SignalP"/>
    </source>
</evidence>
<feature type="domain" description="Ig-like" evidence="13">
    <location>
        <begin position="295"/>
        <end position="382"/>
    </location>
</feature>
<dbReference type="OrthoDB" id="114660at2759"/>
<dbReference type="Pfam" id="PF07679">
    <property type="entry name" value="I-set"/>
    <property type="match status" value="1"/>
</dbReference>
<dbReference type="Pfam" id="PF00041">
    <property type="entry name" value="fn3"/>
    <property type="match status" value="4"/>
</dbReference>
<accession>A0A7I8V9V9</accession>
<feature type="domain" description="Ig-like" evidence="13">
    <location>
        <begin position="117"/>
        <end position="204"/>
    </location>
</feature>
<keyword evidence="5 11" id="KW-1133">Transmembrane helix</keyword>
<dbReference type="Pfam" id="PF00047">
    <property type="entry name" value="ig"/>
    <property type="match status" value="1"/>
</dbReference>
<evidence type="ECO:0000256" key="2">
    <source>
        <dbReference type="ARBA" id="ARBA00009588"/>
    </source>
</evidence>
<name>A0A7I8V9V9_9ANNE</name>
<evidence type="ECO:0000313" key="16">
    <source>
        <dbReference type="Proteomes" id="UP000549394"/>
    </source>
</evidence>
<dbReference type="InterPro" id="IPR050964">
    <property type="entry name" value="Striated_Muscle_Regulatory"/>
</dbReference>
<dbReference type="EMBL" id="CAJFCJ010000002">
    <property type="protein sequence ID" value="CAD5112456.1"/>
    <property type="molecule type" value="Genomic_DNA"/>
</dbReference>
<feature type="domain" description="Fibronectin type-III" evidence="14">
    <location>
        <begin position="397"/>
        <end position="485"/>
    </location>
</feature>
<reference evidence="15 16" key="1">
    <citation type="submission" date="2020-08" db="EMBL/GenBank/DDBJ databases">
        <authorList>
            <person name="Hejnol A."/>
        </authorList>
    </citation>
    <scope>NUCLEOTIDE SEQUENCE [LARGE SCALE GENOMIC DNA]</scope>
</reference>
<dbReference type="FunFam" id="2.60.40.10:FF:000004">
    <property type="entry name" value="DCC isoform 1"/>
    <property type="match status" value="1"/>
</dbReference>
<evidence type="ECO:0000256" key="9">
    <source>
        <dbReference type="ARBA" id="ARBA00023319"/>
    </source>
</evidence>
<keyword evidence="3 11" id="KW-0812">Transmembrane</keyword>
<evidence type="ECO:0000256" key="10">
    <source>
        <dbReference type="SAM" id="MobiDB-lite"/>
    </source>
</evidence>
<feature type="compositionally biased region" description="Polar residues" evidence="10">
    <location>
        <begin position="1080"/>
        <end position="1094"/>
    </location>
</feature>
<feature type="region of interest" description="Disordered" evidence="10">
    <location>
        <begin position="1022"/>
        <end position="1135"/>
    </location>
</feature>
<feature type="compositionally biased region" description="Basic and acidic residues" evidence="10">
    <location>
        <begin position="1047"/>
        <end position="1071"/>
    </location>
</feature>
<evidence type="ECO:0000256" key="1">
    <source>
        <dbReference type="ARBA" id="ARBA00004479"/>
    </source>
</evidence>
<dbReference type="SMART" id="SM00060">
    <property type="entry name" value="FN3"/>
    <property type="match status" value="6"/>
</dbReference>
<feature type="signal peptide" evidence="12">
    <location>
        <begin position="1"/>
        <end position="26"/>
    </location>
</feature>
<keyword evidence="8" id="KW-0325">Glycoprotein</keyword>
<dbReference type="PANTHER" id="PTHR13817:SF173">
    <property type="entry name" value="FRAZZLED"/>
    <property type="match status" value="1"/>
</dbReference>
<feature type="domain" description="Fibronectin type-III" evidence="14">
    <location>
        <begin position="789"/>
        <end position="877"/>
    </location>
</feature>
<evidence type="ECO:0000256" key="8">
    <source>
        <dbReference type="ARBA" id="ARBA00023180"/>
    </source>
</evidence>
<feature type="chain" id="PRO_5029461903" evidence="12">
    <location>
        <begin position="27"/>
        <end position="1224"/>
    </location>
</feature>
<evidence type="ECO:0000256" key="6">
    <source>
        <dbReference type="ARBA" id="ARBA00023136"/>
    </source>
</evidence>
<dbReference type="CDD" id="cd00063">
    <property type="entry name" value="FN3"/>
    <property type="match status" value="5"/>
</dbReference>
<feature type="domain" description="Ig-like" evidence="13">
    <location>
        <begin position="210"/>
        <end position="290"/>
    </location>
</feature>
<dbReference type="SMART" id="SM00408">
    <property type="entry name" value="IGc2"/>
    <property type="match status" value="4"/>
</dbReference>